<sequence>MSYILADPLLSIKAVDQGSSCDSSKLYFQISTELLQMDKGLGNTLHYSSPKLFVCLPATALCKHHCRALRVCTGSGCCCLEHPELVKEQLRSPVDKTQQLKPKYYPGLTQNDMSCLHGCSAIIPAGRRPTDILESIFIGHQCQYFLQVKTIGFTAHRKPAQICSCCAADLEEFGIHLEYSVIRLLTIAFQQCCGVCIPCVTKSKSNWEKQKGFSYLIVPLSSHAAVVAAVLNWELLLLLMLSHMQLFNFSTGDLRIPIYFSFPLASRGRPVLQLSSWDNSEAGAACRCCCRGTELHREGWAVIFAGLPARVAHLLDPGPAQWHLDGTGFVPSYVGRFLHASPRAVQGWTQLIGTFGFEIAEVRQIDLKGKTVCPSPDWCSRESSPLHLGGDFQLISHRGTKRIGKEKLSS</sequence>
<dbReference type="EMBL" id="KB742797">
    <property type="protein sequence ID" value="EOB04368.1"/>
    <property type="molecule type" value="Genomic_DNA"/>
</dbReference>
<organism evidence="1 2">
    <name type="scientific">Anas platyrhynchos</name>
    <name type="common">Mallard</name>
    <name type="synonym">Anas boschas</name>
    <dbReference type="NCBI Taxonomy" id="8839"/>
    <lineage>
        <taxon>Eukaryota</taxon>
        <taxon>Metazoa</taxon>
        <taxon>Chordata</taxon>
        <taxon>Craniata</taxon>
        <taxon>Vertebrata</taxon>
        <taxon>Euteleostomi</taxon>
        <taxon>Archelosauria</taxon>
        <taxon>Archosauria</taxon>
        <taxon>Dinosauria</taxon>
        <taxon>Saurischia</taxon>
        <taxon>Theropoda</taxon>
        <taxon>Coelurosauria</taxon>
        <taxon>Aves</taxon>
        <taxon>Neognathae</taxon>
        <taxon>Galloanserae</taxon>
        <taxon>Anseriformes</taxon>
        <taxon>Anatidae</taxon>
        <taxon>Anatinae</taxon>
        <taxon>Anas</taxon>
    </lineage>
</organism>
<evidence type="ECO:0000313" key="1">
    <source>
        <dbReference type="EMBL" id="EOB04368.1"/>
    </source>
</evidence>
<proteinExistence type="predicted"/>
<protein>
    <submittedName>
        <fullName evidence="1">Uncharacterized protein</fullName>
    </submittedName>
</protein>
<reference evidence="2" key="1">
    <citation type="journal article" date="2013" name="Nat. Genet.">
        <title>The duck genome and transcriptome provide insight into an avian influenza virus reservoir species.</title>
        <authorList>
            <person name="Huang Y."/>
            <person name="Li Y."/>
            <person name="Burt D.W."/>
            <person name="Chen H."/>
            <person name="Zhang Y."/>
            <person name="Qian W."/>
            <person name="Kim H."/>
            <person name="Gan S."/>
            <person name="Zhao Y."/>
            <person name="Li J."/>
            <person name="Yi K."/>
            <person name="Feng H."/>
            <person name="Zhu P."/>
            <person name="Li B."/>
            <person name="Liu Q."/>
            <person name="Fairley S."/>
            <person name="Magor K.E."/>
            <person name="Du Z."/>
            <person name="Hu X."/>
            <person name="Goodman L."/>
            <person name="Tafer H."/>
            <person name="Vignal A."/>
            <person name="Lee T."/>
            <person name="Kim K.W."/>
            <person name="Sheng Z."/>
            <person name="An Y."/>
            <person name="Searle S."/>
            <person name="Herrero J."/>
            <person name="Groenen M.A."/>
            <person name="Crooijmans R.P."/>
            <person name="Faraut T."/>
            <person name="Cai Q."/>
            <person name="Webster R.G."/>
            <person name="Aldridge J.R."/>
            <person name="Warren W.C."/>
            <person name="Bartschat S."/>
            <person name="Kehr S."/>
            <person name="Marz M."/>
            <person name="Stadler P.F."/>
            <person name="Smith J."/>
            <person name="Kraus R.H."/>
            <person name="Zhao Y."/>
            <person name="Ren L."/>
            <person name="Fei J."/>
            <person name="Morisson M."/>
            <person name="Kaiser P."/>
            <person name="Griffin D.K."/>
            <person name="Rao M."/>
            <person name="Pitel F."/>
            <person name="Wang J."/>
            <person name="Li N."/>
        </authorList>
    </citation>
    <scope>NUCLEOTIDE SEQUENCE [LARGE SCALE GENOMIC DNA]</scope>
</reference>
<dbReference type="Proteomes" id="UP000296049">
    <property type="component" value="Unassembled WGS sequence"/>
</dbReference>
<accession>R0LVD5</accession>
<gene>
    <name evidence="1" type="ORF">Anapl_08901</name>
</gene>
<keyword evidence="2" id="KW-1185">Reference proteome</keyword>
<evidence type="ECO:0000313" key="2">
    <source>
        <dbReference type="Proteomes" id="UP000296049"/>
    </source>
</evidence>
<dbReference type="AlphaFoldDB" id="R0LVD5"/>
<name>R0LVD5_ANAPL</name>